<name>A0A8S9WS66_APOLU</name>
<dbReference type="Proteomes" id="UP000466442">
    <property type="component" value="Unassembled WGS sequence"/>
</dbReference>
<dbReference type="AlphaFoldDB" id="A0A8S9WS66"/>
<evidence type="ECO:0000313" key="2">
    <source>
        <dbReference type="Proteomes" id="UP000466442"/>
    </source>
</evidence>
<dbReference type="OrthoDB" id="8963429at2759"/>
<protein>
    <submittedName>
        <fullName evidence="1">Uncharacterized protein</fullName>
    </submittedName>
</protein>
<gene>
    <name evidence="1" type="ORF">GE061_006974</name>
</gene>
<comment type="caution">
    <text evidence="1">The sequence shown here is derived from an EMBL/GenBank/DDBJ whole genome shotgun (WGS) entry which is preliminary data.</text>
</comment>
<organism evidence="1 2">
    <name type="scientific">Apolygus lucorum</name>
    <name type="common">Small green plant bug</name>
    <name type="synonym">Lygocoris lucorum</name>
    <dbReference type="NCBI Taxonomy" id="248454"/>
    <lineage>
        <taxon>Eukaryota</taxon>
        <taxon>Metazoa</taxon>
        <taxon>Ecdysozoa</taxon>
        <taxon>Arthropoda</taxon>
        <taxon>Hexapoda</taxon>
        <taxon>Insecta</taxon>
        <taxon>Pterygota</taxon>
        <taxon>Neoptera</taxon>
        <taxon>Paraneoptera</taxon>
        <taxon>Hemiptera</taxon>
        <taxon>Heteroptera</taxon>
        <taxon>Panheteroptera</taxon>
        <taxon>Cimicomorpha</taxon>
        <taxon>Miridae</taxon>
        <taxon>Mirini</taxon>
        <taxon>Apolygus</taxon>
    </lineage>
</organism>
<accession>A0A8S9WS66</accession>
<sequence length="90" mass="10125">MSRSEIVCCRVADREPECALAQHAIENGHMFNFEATKILDREPILGHRLFKEMAYIHMNQHACNKRADASGLSSVYSGILAEIHKLQTGL</sequence>
<dbReference type="EMBL" id="WIXP02000015">
    <property type="protein sequence ID" value="KAF6198951.1"/>
    <property type="molecule type" value="Genomic_DNA"/>
</dbReference>
<evidence type="ECO:0000313" key="1">
    <source>
        <dbReference type="EMBL" id="KAF6198951.1"/>
    </source>
</evidence>
<proteinExistence type="predicted"/>
<reference evidence="1" key="1">
    <citation type="journal article" date="2021" name="Mol. Ecol. Resour.">
        <title>Apolygus lucorum genome provides insights into omnivorousness and mesophyll feeding.</title>
        <authorList>
            <person name="Liu Y."/>
            <person name="Liu H."/>
            <person name="Wang H."/>
            <person name="Huang T."/>
            <person name="Liu B."/>
            <person name="Yang B."/>
            <person name="Yin L."/>
            <person name="Li B."/>
            <person name="Zhang Y."/>
            <person name="Zhang S."/>
            <person name="Jiang F."/>
            <person name="Zhang X."/>
            <person name="Ren Y."/>
            <person name="Wang B."/>
            <person name="Wang S."/>
            <person name="Lu Y."/>
            <person name="Wu K."/>
            <person name="Fan W."/>
            <person name="Wang G."/>
        </authorList>
    </citation>
    <scope>NUCLEOTIDE SEQUENCE</scope>
    <source>
        <strain evidence="1">12Hb</strain>
    </source>
</reference>
<keyword evidence="2" id="KW-1185">Reference proteome</keyword>